<protein>
    <submittedName>
        <fullName evidence="1">Uncharacterized protein</fullName>
    </submittedName>
</protein>
<dbReference type="EMBL" id="CAVK010000061">
    <property type="protein sequence ID" value="CCW16999.1"/>
    <property type="molecule type" value="Genomic_DNA"/>
</dbReference>
<organism evidence="1 2">
    <name type="scientific">Sphingobium indicum BiD32</name>
    <dbReference type="NCBI Taxonomy" id="1301087"/>
    <lineage>
        <taxon>Bacteria</taxon>
        <taxon>Pseudomonadati</taxon>
        <taxon>Pseudomonadota</taxon>
        <taxon>Alphaproteobacteria</taxon>
        <taxon>Sphingomonadales</taxon>
        <taxon>Sphingomonadaceae</taxon>
        <taxon>Sphingobium</taxon>
    </lineage>
</organism>
<accession>N1MJR2</accession>
<comment type="caution">
    <text evidence="1">The sequence shown here is derived from an EMBL/GenBank/DDBJ whole genome shotgun (WGS) entry which is preliminary data.</text>
</comment>
<keyword evidence="2" id="KW-1185">Reference proteome</keyword>
<dbReference type="AlphaFoldDB" id="N1MJR2"/>
<sequence>MAQGDVIVLGTRGEWYGSHPIDAIALCIAALNARLAEVADAD</sequence>
<name>N1MJR2_9SPHN</name>
<dbReference type="Proteomes" id="UP000013201">
    <property type="component" value="Unassembled WGS sequence"/>
</dbReference>
<reference evidence="1 2" key="1">
    <citation type="submission" date="2013-03" db="EMBL/GenBank/DDBJ databases">
        <authorList>
            <person name="Le V."/>
        </authorList>
    </citation>
    <scope>NUCLEOTIDE SEQUENCE [LARGE SCALE GENOMIC DNA]</scope>
    <source>
        <strain evidence="1 2">BiD32</strain>
    </source>
</reference>
<proteinExistence type="predicted"/>
<gene>
    <name evidence="1" type="ORF">EBBID32_13380</name>
</gene>
<reference evidence="2" key="2">
    <citation type="submission" date="2013-04" db="EMBL/GenBank/DDBJ databases">
        <title>Bisphenol A degrading Sphingobium sp. strain BiD32.</title>
        <authorList>
            <person name="Nielsen J.L."/>
            <person name="Zhou N.A."/>
            <person name="Kjeldal H."/>
        </authorList>
    </citation>
    <scope>NUCLEOTIDE SEQUENCE [LARGE SCALE GENOMIC DNA]</scope>
    <source>
        <strain evidence="2">BiD32</strain>
    </source>
</reference>
<evidence type="ECO:0000313" key="1">
    <source>
        <dbReference type="EMBL" id="CCW16999.1"/>
    </source>
</evidence>
<evidence type="ECO:0000313" key="2">
    <source>
        <dbReference type="Proteomes" id="UP000013201"/>
    </source>
</evidence>